<dbReference type="InterPro" id="IPR036663">
    <property type="entry name" value="Fumarylacetoacetase_C_sf"/>
</dbReference>
<dbReference type="AlphaFoldDB" id="A0A381SMR3"/>
<protein>
    <recommendedName>
        <fullName evidence="1">Fumarylacetoacetase-like C-terminal domain-containing protein</fullName>
    </recommendedName>
</protein>
<dbReference type="GO" id="GO:0003824">
    <property type="term" value="F:catalytic activity"/>
    <property type="evidence" value="ECO:0007669"/>
    <property type="project" value="InterPro"/>
</dbReference>
<feature type="domain" description="Fumarylacetoacetase-like C-terminal" evidence="1">
    <location>
        <begin position="1"/>
        <end position="41"/>
    </location>
</feature>
<dbReference type="SUPFAM" id="SSF56529">
    <property type="entry name" value="FAH"/>
    <property type="match status" value="1"/>
</dbReference>
<dbReference type="Gene3D" id="3.90.850.10">
    <property type="entry name" value="Fumarylacetoacetase-like, C-terminal domain"/>
    <property type="match status" value="1"/>
</dbReference>
<evidence type="ECO:0000259" key="1">
    <source>
        <dbReference type="Pfam" id="PF01557"/>
    </source>
</evidence>
<name>A0A381SMR3_9ZZZZ</name>
<evidence type="ECO:0000313" key="2">
    <source>
        <dbReference type="EMBL" id="SVA04739.1"/>
    </source>
</evidence>
<dbReference type="EMBL" id="UINC01003259">
    <property type="protein sequence ID" value="SVA04739.1"/>
    <property type="molecule type" value="Genomic_DNA"/>
</dbReference>
<reference evidence="2" key="1">
    <citation type="submission" date="2018-05" db="EMBL/GenBank/DDBJ databases">
        <authorList>
            <person name="Lanie J.A."/>
            <person name="Ng W.-L."/>
            <person name="Kazmierczak K.M."/>
            <person name="Andrzejewski T.M."/>
            <person name="Davidsen T.M."/>
            <person name="Wayne K.J."/>
            <person name="Tettelin H."/>
            <person name="Glass J.I."/>
            <person name="Rusch D."/>
            <person name="Podicherti R."/>
            <person name="Tsui H.-C.T."/>
            <person name="Winkler M.E."/>
        </authorList>
    </citation>
    <scope>NUCLEOTIDE SEQUENCE</scope>
</reference>
<feature type="non-terminal residue" evidence="2">
    <location>
        <position position="1"/>
    </location>
</feature>
<gene>
    <name evidence="2" type="ORF">METZ01_LOCUS57593</name>
</gene>
<organism evidence="2">
    <name type="scientific">marine metagenome</name>
    <dbReference type="NCBI Taxonomy" id="408172"/>
    <lineage>
        <taxon>unclassified sequences</taxon>
        <taxon>metagenomes</taxon>
        <taxon>ecological metagenomes</taxon>
    </lineage>
</organism>
<accession>A0A381SMR3</accession>
<proteinExistence type="predicted"/>
<sequence>FVTLEPGDVIYTGTPGETQGMQPGDVVEVELEGVGILRNIINSADAR</sequence>
<dbReference type="InterPro" id="IPR011234">
    <property type="entry name" value="Fumarylacetoacetase-like_C"/>
</dbReference>
<dbReference type="Pfam" id="PF01557">
    <property type="entry name" value="FAA_hydrolase"/>
    <property type="match status" value="1"/>
</dbReference>